<dbReference type="InterPro" id="IPR013211">
    <property type="entry name" value="LVIVD"/>
</dbReference>
<proteinExistence type="predicted"/>
<dbReference type="InterPro" id="IPR011044">
    <property type="entry name" value="Quino_amine_DH_bsu"/>
</dbReference>
<gene>
    <name evidence="2" type="ORF">CEE37_00105</name>
</gene>
<dbReference type="EMBL" id="NJBN01000001">
    <property type="protein sequence ID" value="TKJ42114.1"/>
    <property type="molecule type" value="Genomic_DNA"/>
</dbReference>
<dbReference type="AlphaFoldDB" id="A0A532V4I0"/>
<organism evidence="2 3">
    <name type="scientific">candidate division LCP-89 bacterium B3_LCP</name>
    <dbReference type="NCBI Taxonomy" id="2012998"/>
    <lineage>
        <taxon>Bacteria</taxon>
        <taxon>Pseudomonadati</taxon>
        <taxon>Bacteria division LCP-89</taxon>
    </lineage>
</organism>
<dbReference type="Pfam" id="PF18962">
    <property type="entry name" value="Por_Secre_tail"/>
    <property type="match status" value="1"/>
</dbReference>
<comment type="caution">
    <text evidence="2">The sequence shown here is derived from an EMBL/GenBank/DDBJ whole genome shotgun (WGS) entry which is preliminary data.</text>
</comment>
<dbReference type="Gene3D" id="2.60.40.4070">
    <property type="match status" value="1"/>
</dbReference>
<dbReference type="SUPFAM" id="SSF50969">
    <property type="entry name" value="YVTN repeat-like/Quinoprotein amine dehydrogenase"/>
    <property type="match status" value="3"/>
</dbReference>
<accession>A0A532V4I0</accession>
<sequence length="728" mass="78940">MIKRLLHVQFELKMRCLRLATSGVVLIVSVLLCLTINYPAYGQWGDGVYRVSESLQWGPFHDVQIVDNYAYCSMGYGLEIFNVSTPAQITLHSTFALPGITEGIHVSEGYAYLAGGTAGIQVLDVTDNSQPIFQGEKDTPGYAWECIKSGAHLYVADGSGGLQVVNVVSPSIPYIVGSLNEQELGGWARDLHIESSLLYLAAENGGLKIVSVATPSQPYVIGEGYNTDGTALGIAKVDTIVYLADGHEGVLIIGVSDPLHPNLISQWNTDGIARDIKVMDDYAYVADDENGLVILDVGDPEIPHEVANLDTTGIAVGLDIYATTLFLANDDQGLASIWIANPAAPVMLDTYSLIGSVSSVWVHEDIALAARGNTGQLTFLDVNDPYDPQFISEIDLSANVVDVYYDRSVCISAHEEDGVYFTDISTPSLPYELSHFDTDGEATGLAVRDTCLYVADGDGGLLVLNITDPEYPEYLADLPMSGQAKGIFFSNDTAYVSQWDAGVALVNTHQPNAPYLLVEYDTPGLARQCVSDGSYIYVADGYAGMTVLLEDLVVAQFDTSGSVWDIKIDGNTAFLAADDGGFYAIDVTYPFMLTYQASYRTPGVAKGLFLNGEDIYIADQFDLGIYRLGTASIKPGYSFQLPGSFELTAYPNPFNAVVSINVDIPFSEKTELNVYNVHGQRLDQLFLGRLDRGAHRFLWDAESYPSGVYMINVIAGKSATTRKVILQK</sequence>
<dbReference type="InterPro" id="IPR015943">
    <property type="entry name" value="WD40/YVTN_repeat-like_dom_sf"/>
</dbReference>
<evidence type="ECO:0000259" key="1">
    <source>
        <dbReference type="Pfam" id="PF18962"/>
    </source>
</evidence>
<reference evidence="2 3" key="1">
    <citation type="submission" date="2017-06" db="EMBL/GenBank/DDBJ databases">
        <title>Novel microbial phyla capable of carbon fixation and sulfur reduction in deep-sea sediments.</title>
        <authorList>
            <person name="Huang J."/>
            <person name="Baker B."/>
            <person name="Wang Y."/>
        </authorList>
    </citation>
    <scope>NUCLEOTIDE SEQUENCE [LARGE SCALE GENOMIC DNA]</scope>
    <source>
        <strain evidence="2">B3_LCP</strain>
    </source>
</reference>
<name>A0A532V4I0_UNCL8</name>
<dbReference type="Pfam" id="PF08309">
    <property type="entry name" value="LVIVD"/>
    <property type="match status" value="8"/>
</dbReference>
<dbReference type="NCBIfam" id="TIGR04183">
    <property type="entry name" value="Por_Secre_tail"/>
    <property type="match status" value="1"/>
</dbReference>
<evidence type="ECO:0000313" key="2">
    <source>
        <dbReference type="EMBL" id="TKJ42114.1"/>
    </source>
</evidence>
<feature type="domain" description="Secretion system C-terminal sorting" evidence="1">
    <location>
        <begin position="650"/>
        <end position="725"/>
    </location>
</feature>
<dbReference type="Proteomes" id="UP000319619">
    <property type="component" value="Unassembled WGS sequence"/>
</dbReference>
<dbReference type="InterPro" id="IPR026444">
    <property type="entry name" value="Secre_tail"/>
</dbReference>
<protein>
    <recommendedName>
        <fullName evidence="1">Secretion system C-terminal sorting domain-containing protein</fullName>
    </recommendedName>
</protein>
<dbReference type="Gene3D" id="2.130.10.10">
    <property type="entry name" value="YVTN repeat-like/Quinoprotein amine dehydrogenase"/>
    <property type="match status" value="1"/>
</dbReference>
<evidence type="ECO:0000313" key="3">
    <source>
        <dbReference type="Proteomes" id="UP000319619"/>
    </source>
</evidence>